<dbReference type="GO" id="GO:0051536">
    <property type="term" value="F:iron-sulfur cluster binding"/>
    <property type="evidence" value="ECO:0007669"/>
    <property type="project" value="InterPro"/>
</dbReference>
<feature type="domain" description="NIF system FeS cluster assembly NifU C-terminal" evidence="2">
    <location>
        <begin position="5"/>
        <end position="71"/>
    </location>
</feature>
<dbReference type="EMBL" id="JANFYS010000037">
    <property type="protein sequence ID" value="MCQ4771594.1"/>
    <property type="molecule type" value="Genomic_DNA"/>
</dbReference>
<keyword evidence="5" id="KW-1185">Reference proteome</keyword>
<dbReference type="SUPFAM" id="SSF117916">
    <property type="entry name" value="Fe-S cluster assembly (FSCA) domain-like"/>
    <property type="match status" value="1"/>
</dbReference>
<sequence>MREAIEQALDEYARPILREHCGEVEVTRIQGDTVYVRLLGQCAGCAAAYYTVDEVLERVLRQHVPGVEHVELDTLDLDLYQYARQLLRWESPG</sequence>
<dbReference type="GO" id="GO:0016226">
    <property type="term" value="P:iron-sulfur cluster assembly"/>
    <property type="evidence" value="ECO:0007669"/>
    <property type="project" value="InterPro"/>
</dbReference>
<reference evidence="3 5" key="1">
    <citation type="submission" date="2022-01" db="EMBL/GenBank/DDBJ databases">
        <title>Collection of gut derived symbiotic bacterial strains cultured from healthy donors.</title>
        <authorList>
            <person name="Lin H."/>
            <person name="Kohout C."/>
            <person name="Waligurski E."/>
            <person name="Pamer E.G."/>
        </authorList>
    </citation>
    <scope>NUCLEOTIDE SEQUENCE [LARGE SCALE GENOMIC DNA]</scope>
    <source>
        <strain evidence="3 5">DFI.3.7</strain>
    </source>
</reference>
<evidence type="ECO:0000313" key="4">
    <source>
        <dbReference type="EMBL" id="MCQ4771594.1"/>
    </source>
</evidence>
<reference evidence="4" key="2">
    <citation type="submission" date="2022-06" db="EMBL/GenBank/DDBJ databases">
        <title>Isolation of gut microbiota from human fecal samples.</title>
        <authorList>
            <person name="Pamer E.G."/>
            <person name="Barat B."/>
            <person name="Waligurski E."/>
            <person name="Medina S."/>
            <person name="Paddock L."/>
            <person name="Mostad J."/>
        </authorList>
    </citation>
    <scope>NUCLEOTIDE SEQUENCE</scope>
    <source>
        <strain evidence="4">DFI.9.91</strain>
    </source>
</reference>
<dbReference type="Proteomes" id="UP001204562">
    <property type="component" value="Unassembled WGS sequence"/>
</dbReference>
<gene>
    <name evidence="3" type="ORF">L0P79_17885</name>
    <name evidence="4" type="ORF">NE579_14195</name>
</gene>
<comment type="function">
    <text evidence="1">May be involved in the formation or repair of [Fe-S] clusters present in iron-sulfur proteins.</text>
</comment>
<dbReference type="EMBL" id="JAKNJB010000049">
    <property type="protein sequence ID" value="MCG4528911.1"/>
    <property type="molecule type" value="Genomic_DNA"/>
</dbReference>
<evidence type="ECO:0000313" key="5">
    <source>
        <dbReference type="Proteomes" id="UP001200313"/>
    </source>
</evidence>
<dbReference type="GO" id="GO:0005506">
    <property type="term" value="F:iron ion binding"/>
    <property type="evidence" value="ECO:0007669"/>
    <property type="project" value="InterPro"/>
</dbReference>
<dbReference type="InterPro" id="IPR034904">
    <property type="entry name" value="FSCA_dom_sf"/>
</dbReference>
<evidence type="ECO:0000256" key="1">
    <source>
        <dbReference type="ARBA" id="ARBA00049958"/>
    </source>
</evidence>
<evidence type="ECO:0000259" key="2">
    <source>
        <dbReference type="Pfam" id="PF01106"/>
    </source>
</evidence>
<dbReference type="RefSeq" id="WP_238075124.1">
    <property type="nucleotide sequence ID" value="NZ_JAKNJB010000049.1"/>
</dbReference>
<protein>
    <submittedName>
        <fullName evidence="4">NifU family protein</fullName>
    </submittedName>
</protein>
<comment type="caution">
    <text evidence="4">The sequence shown here is derived from an EMBL/GenBank/DDBJ whole genome shotgun (WGS) entry which is preliminary data.</text>
</comment>
<name>A0AAW5JUI0_9FIRM</name>
<dbReference type="Proteomes" id="UP001200313">
    <property type="component" value="Unassembled WGS sequence"/>
</dbReference>
<evidence type="ECO:0000313" key="3">
    <source>
        <dbReference type="EMBL" id="MCG4528911.1"/>
    </source>
</evidence>
<dbReference type="Gene3D" id="3.30.300.130">
    <property type="entry name" value="Fe-S cluster assembly (FSCA)"/>
    <property type="match status" value="1"/>
</dbReference>
<proteinExistence type="predicted"/>
<dbReference type="InterPro" id="IPR001075">
    <property type="entry name" value="NIF_FeS_clus_asmbl_NifU_C"/>
</dbReference>
<dbReference type="AlphaFoldDB" id="A0AAW5JUI0"/>
<organism evidence="4 6">
    <name type="scientific">Intestinimonas massiliensis</name>
    <name type="common">ex Afouda et al. 2020</name>
    <dbReference type="NCBI Taxonomy" id="1673721"/>
    <lineage>
        <taxon>Bacteria</taxon>
        <taxon>Bacillati</taxon>
        <taxon>Bacillota</taxon>
        <taxon>Clostridia</taxon>
        <taxon>Eubacteriales</taxon>
        <taxon>Intestinimonas</taxon>
    </lineage>
</organism>
<evidence type="ECO:0000313" key="6">
    <source>
        <dbReference type="Proteomes" id="UP001204562"/>
    </source>
</evidence>
<accession>A0AAW5JUI0</accession>
<dbReference type="Pfam" id="PF01106">
    <property type="entry name" value="NifU"/>
    <property type="match status" value="1"/>
</dbReference>